<accession>A0A9E7G7Y8</accession>
<dbReference type="Proteomes" id="UP001055439">
    <property type="component" value="Chromosome 6"/>
</dbReference>
<keyword evidence="3" id="KW-1185">Reference proteome</keyword>
<sequence>MRIRGISSRRGSGASGPARHQPPQADSRGVAPAKRGRDGTRDVHVGGVGTRTDESFERSRFLLLSFPLRMRNLGFGLWALGCNNPNRE</sequence>
<reference evidence="2" key="1">
    <citation type="submission" date="2022-05" db="EMBL/GenBank/DDBJ databases">
        <title>The Musa troglodytarum L. genome provides insights into the mechanism of non-climacteric behaviour and enrichment of carotenoids.</title>
        <authorList>
            <person name="Wang J."/>
        </authorList>
    </citation>
    <scope>NUCLEOTIDE SEQUENCE</scope>
    <source>
        <tissue evidence="2">Leaf</tissue>
    </source>
</reference>
<evidence type="ECO:0000256" key="1">
    <source>
        <dbReference type="SAM" id="MobiDB-lite"/>
    </source>
</evidence>
<feature type="compositionally biased region" description="Low complexity" evidence="1">
    <location>
        <begin position="1"/>
        <end position="16"/>
    </location>
</feature>
<feature type="compositionally biased region" description="Basic and acidic residues" evidence="1">
    <location>
        <begin position="35"/>
        <end position="44"/>
    </location>
</feature>
<dbReference type="AlphaFoldDB" id="A0A9E7G7Y8"/>
<dbReference type="EMBL" id="CP097508">
    <property type="protein sequence ID" value="URE10576.1"/>
    <property type="molecule type" value="Genomic_DNA"/>
</dbReference>
<gene>
    <name evidence="2" type="ORF">MUK42_36653</name>
</gene>
<organism evidence="2 3">
    <name type="scientific">Musa troglodytarum</name>
    <name type="common">fe'i banana</name>
    <dbReference type="NCBI Taxonomy" id="320322"/>
    <lineage>
        <taxon>Eukaryota</taxon>
        <taxon>Viridiplantae</taxon>
        <taxon>Streptophyta</taxon>
        <taxon>Embryophyta</taxon>
        <taxon>Tracheophyta</taxon>
        <taxon>Spermatophyta</taxon>
        <taxon>Magnoliopsida</taxon>
        <taxon>Liliopsida</taxon>
        <taxon>Zingiberales</taxon>
        <taxon>Musaceae</taxon>
        <taxon>Musa</taxon>
    </lineage>
</organism>
<proteinExistence type="predicted"/>
<protein>
    <submittedName>
        <fullName evidence="2">Uncharacterized protein</fullName>
    </submittedName>
</protein>
<evidence type="ECO:0000313" key="2">
    <source>
        <dbReference type="EMBL" id="URE10576.1"/>
    </source>
</evidence>
<name>A0A9E7G7Y8_9LILI</name>
<evidence type="ECO:0000313" key="3">
    <source>
        <dbReference type="Proteomes" id="UP001055439"/>
    </source>
</evidence>
<feature type="region of interest" description="Disordered" evidence="1">
    <location>
        <begin position="1"/>
        <end position="52"/>
    </location>
</feature>